<dbReference type="KEGG" id="dmp:FAK_37890"/>
<name>A0AAU9F2T8_9BACT</name>
<reference evidence="2" key="1">
    <citation type="journal article" date="2023" name="Arch. Microbiol.">
        <title>Desulfoferula mesophilus gen. nov. sp. nov., a mesophilic sulfate-reducing bacterium isolated from a brackish lake sediment.</title>
        <authorList>
            <person name="Watanabe T."/>
            <person name="Yabe T."/>
            <person name="Tsuji J.M."/>
            <person name="Fukui M."/>
        </authorList>
    </citation>
    <scope>NUCLEOTIDE SEQUENCE [LARGE SCALE GENOMIC DNA]</scope>
    <source>
        <strain evidence="2">12FAK</strain>
    </source>
</reference>
<accession>A0AAU9F2T8</accession>
<evidence type="ECO:0000313" key="1">
    <source>
        <dbReference type="EMBL" id="BEQ16723.1"/>
    </source>
</evidence>
<evidence type="ECO:0008006" key="3">
    <source>
        <dbReference type="Google" id="ProtNLM"/>
    </source>
</evidence>
<dbReference type="AlphaFoldDB" id="A0AAU9F2T8"/>
<proteinExistence type="predicted"/>
<protein>
    <recommendedName>
        <fullName evidence="3">Cytoplasmic protein</fullName>
    </recommendedName>
</protein>
<dbReference type="Proteomes" id="UP001366166">
    <property type="component" value="Chromosome"/>
</dbReference>
<organism evidence="1 2">
    <name type="scientific">Desulfoferula mesophila</name>
    <dbReference type="NCBI Taxonomy" id="3058419"/>
    <lineage>
        <taxon>Bacteria</taxon>
        <taxon>Pseudomonadati</taxon>
        <taxon>Thermodesulfobacteriota</taxon>
        <taxon>Desulfarculia</taxon>
        <taxon>Desulfarculales</taxon>
        <taxon>Desulfarculaceae</taxon>
        <taxon>Desulfoferula</taxon>
    </lineage>
</organism>
<gene>
    <name evidence="1" type="ORF">FAK_37890</name>
</gene>
<sequence length="74" mass="7929">MLPGMPRGGRGQYKDLEATSLFCPRCGKAQPVRRRLLLVLPTGEKYSYLCAVCGEEVGSKTETGPSNGVINTLG</sequence>
<keyword evidence="2" id="KW-1185">Reference proteome</keyword>
<evidence type="ECO:0000313" key="2">
    <source>
        <dbReference type="Proteomes" id="UP001366166"/>
    </source>
</evidence>
<dbReference type="RefSeq" id="WP_338602967.1">
    <property type="nucleotide sequence ID" value="NZ_AP028679.1"/>
</dbReference>
<dbReference type="EMBL" id="AP028679">
    <property type="protein sequence ID" value="BEQ16723.1"/>
    <property type="molecule type" value="Genomic_DNA"/>
</dbReference>